<dbReference type="AlphaFoldDB" id="A0A9N9G4B8"/>
<name>A0A9N9G4B8_9GLOM</name>
<reference evidence="1" key="1">
    <citation type="submission" date="2021-06" db="EMBL/GenBank/DDBJ databases">
        <authorList>
            <person name="Kallberg Y."/>
            <person name="Tangrot J."/>
            <person name="Rosling A."/>
        </authorList>
    </citation>
    <scope>NUCLEOTIDE SEQUENCE</scope>
    <source>
        <strain evidence="1">BR232B</strain>
    </source>
</reference>
<organism evidence="1 2">
    <name type="scientific">Paraglomus brasilianum</name>
    <dbReference type="NCBI Taxonomy" id="144538"/>
    <lineage>
        <taxon>Eukaryota</taxon>
        <taxon>Fungi</taxon>
        <taxon>Fungi incertae sedis</taxon>
        <taxon>Mucoromycota</taxon>
        <taxon>Glomeromycotina</taxon>
        <taxon>Glomeromycetes</taxon>
        <taxon>Paraglomerales</taxon>
        <taxon>Paraglomeraceae</taxon>
        <taxon>Paraglomus</taxon>
    </lineage>
</organism>
<sequence>TSSQTSPALLPFRLTLSIEELTNPSEVAEMHPTHRDRLTNPQCYSEKDDYVTRLRLHRDYAPETISTTTPRVTLLQTFDEAVDDGCHTNQGTTS</sequence>
<evidence type="ECO:0000313" key="2">
    <source>
        <dbReference type="Proteomes" id="UP000789739"/>
    </source>
</evidence>
<gene>
    <name evidence="1" type="ORF">PBRASI_LOCUS6374</name>
</gene>
<keyword evidence="2" id="KW-1185">Reference proteome</keyword>
<accession>A0A9N9G4B8</accession>
<evidence type="ECO:0000313" key="1">
    <source>
        <dbReference type="EMBL" id="CAG8576196.1"/>
    </source>
</evidence>
<feature type="non-terminal residue" evidence="1">
    <location>
        <position position="1"/>
    </location>
</feature>
<dbReference type="EMBL" id="CAJVPI010000838">
    <property type="protein sequence ID" value="CAG8576196.1"/>
    <property type="molecule type" value="Genomic_DNA"/>
</dbReference>
<proteinExistence type="predicted"/>
<dbReference type="Proteomes" id="UP000789739">
    <property type="component" value="Unassembled WGS sequence"/>
</dbReference>
<protein>
    <submittedName>
        <fullName evidence="1">5538_t:CDS:1</fullName>
    </submittedName>
</protein>
<comment type="caution">
    <text evidence="1">The sequence shown here is derived from an EMBL/GenBank/DDBJ whole genome shotgun (WGS) entry which is preliminary data.</text>
</comment>